<evidence type="ECO:0000313" key="3">
    <source>
        <dbReference type="Proteomes" id="UP001342314"/>
    </source>
</evidence>
<feature type="signal peptide" evidence="1">
    <location>
        <begin position="1"/>
        <end position="23"/>
    </location>
</feature>
<accession>A0AAV5GF52</accession>
<proteinExistence type="predicted"/>
<keyword evidence="1" id="KW-0732">Signal</keyword>
<dbReference type="EMBL" id="BQKY01000002">
    <property type="protein sequence ID" value="GJN87987.1"/>
    <property type="molecule type" value="Genomic_DNA"/>
</dbReference>
<feature type="chain" id="PRO_5043315997" evidence="1">
    <location>
        <begin position="24"/>
        <end position="270"/>
    </location>
</feature>
<keyword evidence="3" id="KW-1185">Reference proteome</keyword>
<protein>
    <submittedName>
        <fullName evidence="2">Uncharacterized protein</fullName>
    </submittedName>
</protein>
<organism evidence="2 3">
    <name type="scientific">Rhodotorula paludigena</name>
    <dbReference type="NCBI Taxonomy" id="86838"/>
    <lineage>
        <taxon>Eukaryota</taxon>
        <taxon>Fungi</taxon>
        <taxon>Dikarya</taxon>
        <taxon>Basidiomycota</taxon>
        <taxon>Pucciniomycotina</taxon>
        <taxon>Microbotryomycetes</taxon>
        <taxon>Sporidiobolales</taxon>
        <taxon>Sporidiobolaceae</taxon>
        <taxon>Rhodotorula</taxon>
    </lineage>
</organism>
<comment type="caution">
    <text evidence="2">The sequence shown here is derived from an EMBL/GenBank/DDBJ whole genome shotgun (WGS) entry which is preliminary data.</text>
</comment>
<sequence>MPSIKSCLAAIALAALAFSPVAATPLAADDSLVRRAEPAFYSNEAAVEKRSAESRKEASIRVRKAKIAAAEKAKRTTASVEEGAALLKRHIESMHAEQGVTRRDLQRRAVFARALRRYRCGTDRVCFNAVTSPSDLPANGRAVCNTRTRLCSVGCQPGYVLQGAECIASAPTCGPNTCPTTANGVYLCSGGNVCTLVCDSSNGYVPTAAGTCVNTRLDPDNCGAVGNACPASYNGIGDRACRSGICRLTCPFGSTLRRTQDRTGLYCYGL</sequence>
<evidence type="ECO:0000256" key="1">
    <source>
        <dbReference type="SAM" id="SignalP"/>
    </source>
</evidence>
<dbReference type="Proteomes" id="UP001342314">
    <property type="component" value="Unassembled WGS sequence"/>
</dbReference>
<dbReference type="AlphaFoldDB" id="A0AAV5GF52"/>
<name>A0AAV5GF52_9BASI</name>
<evidence type="ECO:0000313" key="2">
    <source>
        <dbReference type="EMBL" id="GJN87987.1"/>
    </source>
</evidence>
<reference evidence="2 3" key="1">
    <citation type="submission" date="2021-12" db="EMBL/GenBank/DDBJ databases">
        <title>High titer production of polyol ester of fatty acids by Rhodotorula paludigena BS15 towards product separation-free biomass refinery.</title>
        <authorList>
            <person name="Mano J."/>
            <person name="Ono H."/>
            <person name="Tanaka T."/>
            <person name="Naito K."/>
            <person name="Sushida H."/>
            <person name="Ike M."/>
            <person name="Tokuyasu K."/>
            <person name="Kitaoka M."/>
        </authorList>
    </citation>
    <scope>NUCLEOTIDE SEQUENCE [LARGE SCALE GENOMIC DNA]</scope>
    <source>
        <strain evidence="2 3">BS15</strain>
    </source>
</reference>
<gene>
    <name evidence="2" type="ORF">Rhopal_000942-T1</name>
</gene>